<feature type="region of interest" description="Disordered" evidence="1">
    <location>
        <begin position="525"/>
        <end position="551"/>
    </location>
</feature>
<name>N1JI10_BLUG1</name>
<evidence type="ECO:0000313" key="3">
    <source>
        <dbReference type="Proteomes" id="UP000015441"/>
    </source>
</evidence>
<feature type="region of interest" description="Disordered" evidence="1">
    <location>
        <begin position="234"/>
        <end position="258"/>
    </location>
</feature>
<dbReference type="Proteomes" id="UP000015441">
    <property type="component" value="Unassembled WGS sequence"/>
</dbReference>
<organism evidence="2 3">
    <name type="scientific">Blumeria graminis f. sp. hordei (strain DH14)</name>
    <name type="common">Barley powdery mildew</name>
    <name type="synonym">Oidium monilioides f. sp. hordei</name>
    <dbReference type="NCBI Taxonomy" id="546991"/>
    <lineage>
        <taxon>Eukaryota</taxon>
        <taxon>Fungi</taxon>
        <taxon>Dikarya</taxon>
        <taxon>Ascomycota</taxon>
        <taxon>Pezizomycotina</taxon>
        <taxon>Leotiomycetes</taxon>
        <taxon>Erysiphales</taxon>
        <taxon>Erysiphaceae</taxon>
        <taxon>Blumeria</taxon>
        <taxon>Blumeria hordei</taxon>
    </lineage>
</organism>
<dbReference type="OrthoDB" id="4357294at2759"/>
<proteinExistence type="predicted"/>
<feature type="compositionally biased region" description="Basic and acidic residues" evidence="1">
    <location>
        <begin position="85"/>
        <end position="96"/>
    </location>
</feature>
<dbReference type="HOGENOM" id="CLU_018153_0_0_1"/>
<feature type="region of interest" description="Disordered" evidence="1">
    <location>
        <begin position="80"/>
        <end position="100"/>
    </location>
</feature>
<feature type="region of interest" description="Disordered" evidence="1">
    <location>
        <begin position="1"/>
        <end position="26"/>
    </location>
</feature>
<dbReference type="InParanoid" id="N1JI10"/>
<reference evidence="2 3" key="1">
    <citation type="journal article" date="2010" name="Science">
        <title>Genome expansion and gene loss in powdery mildew fungi reveal tradeoffs in extreme parasitism.</title>
        <authorList>
            <person name="Spanu P.D."/>
            <person name="Abbott J.C."/>
            <person name="Amselem J."/>
            <person name="Burgis T.A."/>
            <person name="Soanes D.M."/>
            <person name="Stueber K."/>
            <person name="Ver Loren van Themaat E."/>
            <person name="Brown J.K.M."/>
            <person name="Butcher S.A."/>
            <person name="Gurr S.J."/>
            <person name="Lebrun M.-H."/>
            <person name="Ridout C.J."/>
            <person name="Schulze-Lefert P."/>
            <person name="Talbot N.J."/>
            <person name="Ahmadinejad N."/>
            <person name="Ametz C."/>
            <person name="Barton G.R."/>
            <person name="Benjdia M."/>
            <person name="Bidzinski P."/>
            <person name="Bindschedler L.V."/>
            <person name="Both M."/>
            <person name="Brewer M.T."/>
            <person name="Cadle-Davidson L."/>
            <person name="Cadle-Davidson M.M."/>
            <person name="Collemare J."/>
            <person name="Cramer R."/>
            <person name="Frenkel O."/>
            <person name="Godfrey D."/>
            <person name="Harriman J."/>
            <person name="Hoede C."/>
            <person name="King B.C."/>
            <person name="Klages S."/>
            <person name="Kleemann J."/>
            <person name="Knoll D."/>
            <person name="Koti P.S."/>
            <person name="Kreplak J."/>
            <person name="Lopez-Ruiz F.J."/>
            <person name="Lu X."/>
            <person name="Maekawa T."/>
            <person name="Mahanil S."/>
            <person name="Micali C."/>
            <person name="Milgroom M.G."/>
            <person name="Montana G."/>
            <person name="Noir S."/>
            <person name="O'Connell R.J."/>
            <person name="Oberhaensli S."/>
            <person name="Parlange F."/>
            <person name="Pedersen C."/>
            <person name="Quesneville H."/>
            <person name="Reinhardt R."/>
            <person name="Rott M."/>
            <person name="Sacristan S."/>
            <person name="Schmidt S.M."/>
            <person name="Schoen M."/>
            <person name="Skamnioti P."/>
            <person name="Sommer H."/>
            <person name="Stephens A."/>
            <person name="Takahara H."/>
            <person name="Thordal-Christensen H."/>
            <person name="Vigouroux M."/>
            <person name="Wessling R."/>
            <person name="Wicker T."/>
            <person name="Panstruga R."/>
        </authorList>
    </citation>
    <scope>NUCLEOTIDE SEQUENCE [LARGE SCALE GENOMIC DNA]</scope>
    <source>
        <strain evidence="2">DH14</strain>
    </source>
</reference>
<comment type="caution">
    <text evidence="2">The sequence shown here is derived from an EMBL/GenBank/DDBJ whole genome shotgun (WGS) entry which is preliminary data.</text>
</comment>
<feature type="region of interest" description="Disordered" evidence="1">
    <location>
        <begin position="205"/>
        <end position="224"/>
    </location>
</feature>
<evidence type="ECO:0000313" key="2">
    <source>
        <dbReference type="EMBL" id="CCU81842.1"/>
    </source>
</evidence>
<dbReference type="eggNOG" id="ENOG502SR73">
    <property type="taxonomic scope" value="Eukaryota"/>
</dbReference>
<dbReference type="AlphaFoldDB" id="N1JI10"/>
<feature type="compositionally biased region" description="Pro residues" evidence="1">
    <location>
        <begin position="205"/>
        <end position="218"/>
    </location>
</feature>
<keyword evidence="3" id="KW-1185">Reference proteome</keyword>
<sequence length="551" mass="59501">MPPVRKNRPKPTTPVGFERTPLCPKPTGLAQKLSSLFASEAFVPGKSTNLPDKEMTDSEPIRTVTIGPETTNPIELAPVASSSRKGKEVVREKTTEPAENSARNIAVPASKGTASTTAMEFPPELQSVMEAEKRRMTQINARLAICSTAISSVEAALSPLSIGDNKEFVDGIKVYLRAAIGQFVQSGPGSTPPVLPARPANPLPPRAPEIRVPNPPKTQAPAPKTTWATVARGGLARSARQSTKKAAPPAPKAKSANPRTKIDSRLFLRLDYFHPHRLLSPAGIRSAVSLALGTAANDITLVQRVKTGFAITAKNEASRKELLDSSALRRDLEIHLEPASNLVAMQIATVPETIRTLAGHIDVTAKMVADEVTRVTNLVPFLVRPHGTSKPGAPYSNWQALFPRESAPRPGFRLFDDSGAAKLFRPRRKIEQCKRCLEFHATRGCSRAPACWNCGSNMHSESECKALTRCRNCGGPHRSDSRACLARPSKSGPVPKEQLARIRQIQQGEFAKVARFRAAAKRAEEATMASTKDVPMAEGSGFGILESEEEV</sequence>
<protein>
    <submittedName>
        <fullName evidence="2">Putative effector protein</fullName>
    </submittedName>
</protein>
<accession>N1JI10</accession>
<gene>
    <name evidence="2" type="ORF">BGHDH14_bgh05542</name>
</gene>
<evidence type="ECO:0000256" key="1">
    <source>
        <dbReference type="SAM" id="MobiDB-lite"/>
    </source>
</evidence>
<dbReference type="EMBL" id="CAUH01005515">
    <property type="protein sequence ID" value="CCU81842.1"/>
    <property type="molecule type" value="Genomic_DNA"/>
</dbReference>